<dbReference type="GO" id="GO:0000272">
    <property type="term" value="P:polysaccharide catabolic process"/>
    <property type="evidence" value="ECO:0007669"/>
    <property type="project" value="UniProtKB-KW"/>
</dbReference>
<evidence type="ECO:0000313" key="10">
    <source>
        <dbReference type="EMBL" id="OLP88797.1"/>
    </source>
</evidence>
<comment type="caution">
    <text evidence="10">The sequence shown here is derived from an EMBL/GenBank/DDBJ whole genome shotgun (WGS) entry which is preliminary data.</text>
</comment>
<feature type="chain" id="PRO_5012163852" description="glucan 1,4-alpha-glucosidase" evidence="8">
    <location>
        <begin position="22"/>
        <end position="600"/>
    </location>
</feature>
<dbReference type="Pfam" id="PF00723">
    <property type="entry name" value="Glyco_hydro_15"/>
    <property type="match status" value="1"/>
</dbReference>
<evidence type="ECO:0000313" key="11">
    <source>
        <dbReference type="Proteomes" id="UP000186817"/>
    </source>
</evidence>
<dbReference type="InterPro" id="IPR000165">
    <property type="entry name" value="Glucoamylase"/>
</dbReference>
<accession>A0A1Q9D0V3</accession>
<gene>
    <name evidence="10" type="primary">GAA</name>
    <name evidence="10" type="ORF">AK812_SmicGene29822</name>
</gene>
<dbReference type="Gene3D" id="1.50.10.10">
    <property type="match status" value="1"/>
</dbReference>
<evidence type="ECO:0000256" key="7">
    <source>
        <dbReference type="ARBA" id="ARBA00023326"/>
    </source>
</evidence>
<dbReference type="GO" id="GO:0004339">
    <property type="term" value="F:glucan 1,4-alpha-glucosidase activity"/>
    <property type="evidence" value="ECO:0007669"/>
    <property type="project" value="UniProtKB-EC"/>
</dbReference>
<organism evidence="10 11">
    <name type="scientific">Symbiodinium microadriaticum</name>
    <name type="common">Dinoflagellate</name>
    <name type="synonym">Zooxanthella microadriatica</name>
    <dbReference type="NCBI Taxonomy" id="2951"/>
    <lineage>
        <taxon>Eukaryota</taxon>
        <taxon>Sar</taxon>
        <taxon>Alveolata</taxon>
        <taxon>Dinophyceae</taxon>
        <taxon>Suessiales</taxon>
        <taxon>Symbiodiniaceae</taxon>
        <taxon>Symbiodinium</taxon>
    </lineage>
</organism>
<evidence type="ECO:0000256" key="4">
    <source>
        <dbReference type="ARBA" id="ARBA00022801"/>
    </source>
</evidence>
<evidence type="ECO:0000256" key="2">
    <source>
        <dbReference type="ARBA" id="ARBA00006188"/>
    </source>
</evidence>
<feature type="signal peptide" evidence="8">
    <location>
        <begin position="1"/>
        <end position="21"/>
    </location>
</feature>
<evidence type="ECO:0000256" key="3">
    <source>
        <dbReference type="ARBA" id="ARBA00012593"/>
    </source>
</evidence>
<dbReference type="PANTHER" id="PTHR31616">
    <property type="entry name" value="TREHALASE"/>
    <property type="match status" value="1"/>
</dbReference>
<dbReference type="EMBL" id="LSRX01000794">
    <property type="protein sequence ID" value="OLP88797.1"/>
    <property type="molecule type" value="Genomic_DNA"/>
</dbReference>
<name>A0A1Q9D0V3_SYMMI</name>
<dbReference type="InterPro" id="IPR012341">
    <property type="entry name" value="6hp_glycosidase-like_sf"/>
</dbReference>
<keyword evidence="7" id="KW-0624">Polysaccharide degradation</keyword>
<sequence>MARSVAMRRVLLLLWVDLVGSCFVSLPGARDESPFSAEEEEKLFQHFLRNLNINGTGAVIASPGDVPALVVCCNNRAPQPYYFHWTRDAALSLSSLVSLGRNDSLPIMESFVARLRRQHARTVASGPLGVSAAEEAFLEPKWTLSGAPYEGGWCRPQTDGPGLRALTLLRAVPALPSLSKDLWELASLDLDWLAANPNMDTCDLWEETLDRDFLWNRAVKRHGYLNPTVNPKVTHAALVEGHAMALQQADVKRAERFAAAAKALPPTANHIGEAEGGTFLTNCPAENPGPACQRYDKALDGAIILSLVHAQAKKDTGAQLRGSTGKLPSPSSALAARSASQLAALFCRIYPVNRKDTEEGVPGVLFSRYEADRYGANNEGNPWILITAALANLLYKASAEASEKAMTEEAAAAWATFLGQPGPASPADLVAGGDAVLLRIRHHVGNDLRLHEQIDRHTGLQYNAKDLTWSYAEVLEALQSRRVALAARFTSLEDFDVVRRFVKLLDLLYDRRVRLIVAASGDVDDLFRGVRQEVGEGDMSDLAWRTAMYSSDGKAGLSPQAVGTVCEAIRATERAESRLREMRTRSLGTELAFSGFLGVL</sequence>
<dbReference type="OrthoDB" id="422838at2759"/>
<dbReference type="Proteomes" id="UP000186817">
    <property type="component" value="Unassembled WGS sequence"/>
</dbReference>
<dbReference type="EC" id="3.2.1.3" evidence="3"/>
<keyword evidence="11" id="KW-1185">Reference proteome</keyword>
<keyword evidence="8" id="KW-0732">Signal</keyword>
<keyword evidence="4" id="KW-0378">Hydrolase</keyword>
<comment type="catalytic activity">
    <reaction evidence="1">
        <text>Hydrolysis of terminal (1-&gt;4)-linked alpha-D-glucose residues successively from non-reducing ends of the chains with release of beta-D-glucose.</text>
        <dbReference type="EC" id="3.2.1.3"/>
    </reaction>
</comment>
<feature type="domain" description="GH15-like" evidence="9">
    <location>
        <begin position="56"/>
        <end position="478"/>
    </location>
</feature>
<evidence type="ECO:0000256" key="6">
    <source>
        <dbReference type="ARBA" id="ARBA00023295"/>
    </source>
</evidence>
<evidence type="ECO:0000256" key="5">
    <source>
        <dbReference type="ARBA" id="ARBA00023277"/>
    </source>
</evidence>
<keyword evidence="5" id="KW-0119">Carbohydrate metabolism</keyword>
<dbReference type="OMA" id="SHFWNQS"/>
<evidence type="ECO:0000256" key="8">
    <source>
        <dbReference type="SAM" id="SignalP"/>
    </source>
</evidence>
<protein>
    <recommendedName>
        <fullName evidence="3">glucan 1,4-alpha-glucosidase</fullName>
        <ecNumber evidence="3">3.2.1.3</ecNumber>
    </recommendedName>
</protein>
<evidence type="ECO:0000259" key="9">
    <source>
        <dbReference type="Pfam" id="PF00723"/>
    </source>
</evidence>
<dbReference type="SUPFAM" id="SSF48208">
    <property type="entry name" value="Six-hairpin glycosidases"/>
    <property type="match status" value="1"/>
</dbReference>
<dbReference type="PANTHER" id="PTHR31616:SF9">
    <property type="entry name" value="GLUCOAMYLASE, INTRACELLULAR SPORULATION-SPECIFIC"/>
    <property type="match status" value="1"/>
</dbReference>
<evidence type="ECO:0000256" key="1">
    <source>
        <dbReference type="ARBA" id="ARBA00001863"/>
    </source>
</evidence>
<dbReference type="InterPro" id="IPR008928">
    <property type="entry name" value="6-hairpin_glycosidase_sf"/>
</dbReference>
<dbReference type="AlphaFoldDB" id="A0A1Q9D0V3"/>
<dbReference type="InterPro" id="IPR011613">
    <property type="entry name" value="GH15-like"/>
</dbReference>
<proteinExistence type="inferred from homology"/>
<reference evidence="10 11" key="1">
    <citation type="submission" date="2016-02" db="EMBL/GenBank/DDBJ databases">
        <title>Genome analysis of coral dinoflagellate symbionts highlights evolutionary adaptations to a symbiotic lifestyle.</title>
        <authorList>
            <person name="Aranda M."/>
            <person name="Li Y."/>
            <person name="Liew Y.J."/>
            <person name="Baumgarten S."/>
            <person name="Simakov O."/>
            <person name="Wilson M."/>
            <person name="Piel J."/>
            <person name="Ashoor H."/>
            <person name="Bougouffa S."/>
            <person name="Bajic V.B."/>
            <person name="Ryu T."/>
            <person name="Ravasi T."/>
            <person name="Bayer T."/>
            <person name="Micklem G."/>
            <person name="Kim H."/>
            <person name="Bhak J."/>
            <person name="Lajeunesse T.C."/>
            <person name="Voolstra C.R."/>
        </authorList>
    </citation>
    <scope>NUCLEOTIDE SEQUENCE [LARGE SCALE GENOMIC DNA]</scope>
    <source>
        <strain evidence="10 11">CCMP2467</strain>
    </source>
</reference>
<dbReference type="PRINTS" id="PR00736">
    <property type="entry name" value="GLHYDRLASE15"/>
</dbReference>
<comment type="similarity">
    <text evidence="2">Belongs to the glycosyl hydrolase 15 family.</text>
</comment>
<keyword evidence="6" id="KW-0326">Glycosidase</keyword>